<dbReference type="PANTHER" id="PTHR30204:SF69">
    <property type="entry name" value="MERR-FAMILY TRANSCRIPTIONAL REGULATOR"/>
    <property type="match status" value="1"/>
</dbReference>
<evidence type="ECO:0000256" key="3">
    <source>
        <dbReference type="ARBA" id="ARBA00023125"/>
    </source>
</evidence>
<accession>A0A964RSE0</accession>
<dbReference type="AlphaFoldDB" id="A0A964RSE0"/>
<dbReference type="PROSITE" id="PS50937">
    <property type="entry name" value="HTH_MERR_2"/>
    <property type="match status" value="1"/>
</dbReference>
<keyword evidence="3" id="KW-0238">DNA-binding</keyword>
<keyword evidence="2" id="KW-0805">Transcription regulation</keyword>
<dbReference type="InterPro" id="IPR009061">
    <property type="entry name" value="DNA-bd_dom_put_sf"/>
</dbReference>
<dbReference type="InterPro" id="IPR047057">
    <property type="entry name" value="MerR_fam"/>
</dbReference>
<comment type="caution">
    <text evidence="6">The sequence shown here is derived from an EMBL/GenBank/DDBJ whole genome shotgun (WGS) entry which is preliminary data.</text>
</comment>
<evidence type="ECO:0000256" key="1">
    <source>
        <dbReference type="ARBA" id="ARBA00022491"/>
    </source>
</evidence>
<evidence type="ECO:0000259" key="5">
    <source>
        <dbReference type="PROSITE" id="PS50937"/>
    </source>
</evidence>
<dbReference type="GO" id="GO:0003677">
    <property type="term" value="F:DNA binding"/>
    <property type="evidence" value="ECO:0007669"/>
    <property type="project" value="UniProtKB-KW"/>
</dbReference>
<name>A0A964RSE0_9CLOT</name>
<dbReference type="SMART" id="SM00422">
    <property type="entry name" value="HTH_MERR"/>
    <property type="match status" value="1"/>
</dbReference>
<evidence type="ECO:0000256" key="2">
    <source>
        <dbReference type="ARBA" id="ARBA00023015"/>
    </source>
</evidence>
<feature type="domain" description="HTH merR-type" evidence="5">
    <location>
        <begin position="23"/>
        <end position="73"/>
    </location>
</feature>
<dbReference type="PANTHER" id="PTHR30204">
    <property type="entry name" value="REDOX-CYCLING DRUG-SENSING TRANSCRIPTIONAL ACTIVATOR SOXR"/>
    <property type="match status" value="1"/>
</dbReference>
<dbReference type="GO" id="GO:0003700">
    <property type="term" value="F:DNA-binding transcription factor activity"/>
    <property type="evidence" value="ECO:0007669"/>
    <property type="project" value="InterPro"/>
</dbReference>
<keyword evidence="4" id="KW-0804">Transcription</keyword>
<dbReference type="PRINTS" id="PR00040">
    <property type="entry name" value="HTHMERR"/>
</dbReference>
<evidence type="ECO:0000313" key="7">
    <source>
        <dbReference type="Proteomes" id="UP000656077"/>
    </source>
</evidence>
<evidence type="ECO:0000256" key="4">
    <source>
        <dbReference type="ARBA" id="ARBA00023163"/>
    </source>
</evidence>
<dbReference type="InterPro" id="IPR000551">
    <property type="entry name" value="MerR-type_HTH_dom"/>
</dbReference>
<dbReference type="SUPFAM" id="SSF46955">
    <property type="entry name" value="Putative DNA-binding domain"/>
    <property type="match status" value="1"/>
</dbReference>
<dbReference type="CDD" id="cd00592">
    <property type="entry name" value="HTH_MerR-like"/>
    <property type="match status" value="1"/>
</dbReference>
<dbReference type="Proteomes" id="UP000656077">
    <property type="component" value="Unassembled WGS sequence"/>
</dbReference>
<reference evidence="6" key="1">
    <citation type="submission" date="2019-12" db="EMBL/GenBank/DDBJ databases">
        <title>Microbes associate with the intestines of laboratory mice.</title>
        <authorList>
            <person name="Navarre W."/>
            <person name="Wong E."/>
        </authorList>
    </citation>
    <scope>NUCLEOTIDE SEQUENCE</scope>
    <source>
        <strain evidence="6">NM79_F5</strain>
    </source>
</reference>
<organism evidence="6 7">
    <name type="scientific">Clostridium chromiireducens</name>
    <dbReference type="NCBI Taxonomy" id="225345"/>
    <lineage>
        <taxon>Bacteria</taxon>
        <taxon>Bacillati</taxon>
        <taxon>Bacillota</taxon>
        <taxon>Clostridia</taxon>
        <taxon>Eubacteriales</taxon>
        <taxon>Clostridiaceae</taxon>
        <taxon>Clostridium</taxon>
    </lineage>
</organism>
<dbReference type="EMBL" id="WSRQ01000076">
    <property type="protein sequence ID" value="MVX66860.1"/>
    <property type="molecule type" value="Genomic_DNA"/>
</dbReference>
<sequence>MNNQIKISDFIKLTRSTLKTVLYYHKIGLLKEPERSSSGYRLYGAEELARMRMIKHLKNLGLDLKQIKEVLGDINRQNNLSEVLKSLQVELLKKKKNIEDQLSKIETLLKQQTVSLNKASFESEAFQIVMEILEPQVKNYGHASKEIFEQRRNIFGIIEDFQWGEDYKENFRALAEYFKLHPEQYQIALEFGKRLDRLKEMSEEDPEVEILAREGAEFIKGIPFLKEMLYDKAGFGTTFETLFNEMAKDVLSPAQMKHKQLIQKYLNYR</sequence>
<proteinExistence type="predicted"/>
<dbReference type="Pfam" id="PF13411">
    <property type="entry name" value="MerR_1"/>
    <property type="match status" value="1"/>
</dbReference>
<gene>
    <name evidence="6" type="ORF">GKZ28_24680</name>
</gene>
<keyword evidence="1" id="KW-0678">Repressor</keyword>
<protein>
    <submittedName>
        <fullName evidence="6">MerR family transcriptional regulator</fullName>
    </submittedName>
</protein>
<evidence type="ECO:0000313" key="6">
    <source>
        <dbReference type="EMBL" id="MVX66860.1"/>
    </source>
</evidence>
<dbReference type="Gene3D" id="1.10.1660.10">
    <property type="match status" value="1"/>
</dbReference>